<dbReference type="Proteomes" id="UP000702544">
    <property type="component" value="Unassembled WGS sequence"/>
</dbReference>
<protein>
    <submittedName>
        <fullName evidence="2">SelT/SelW/SelH family protein</fullName>
    </submittedName>
</protein>
<evidence type="ECO:0000256" key="1">
    <source>
        <dbReference type="ARBA" id="ARBA00023284"/>
    </source>
</evidence>
<dbReference type="Gene3D" id="3.40.30.10">
    <property type="entry name" value="Glutaredoxin"/>
    <property type="match status" value="1"/>
</dbReference>
<evidence type="ECO:0000313" key="2">
    <source>
        <dbReference type="EMBL" id="NIR76118.1"/>
    </source>
</evidence>
<dbReference type="InterPro" id="IPR036249">
    <property type="entry name" value="Thioredoxin-like_sf"/>
</dbReference>
<evidence type="ECO:0000313" key="3">
    <source>
        <dbReference type="Proteomes" id="UP000702544"/>
    </source>
</evidence>
<dbReference type="Pfam" id="PF10262">
    <property type="entry name" value="Rdx"/>
    <property type="match status" value="1"/>
</dbReference>
<dbReference type="InterPro" id="IPR011893">
    <property type="entry name" value="Selenoprotein_Rdx-typ"/>
</dbReference>
<dbReference type="AlphaFoldDB" id="A0AAE4Z9H1"/>
<gene>
    <name evidence="2" type="ORF">GWO12_13565</name>
</gene>
<accession>A0AAE4Z9H1</accession>
<name>A0AAE4Z9H1_9BACT</name>
<keyword evidence="1" id="KW-0676">Redox-active center</keyword>
<organism evidence="2 3">
    <name type="scientific">Candidatus Kutchimonas denitrificans</name>
    <dbReference type="NCBI Taxonomy" id="3056748"/>
    <lineage>
        <taxon>Bacteria</taxon>
        <taxon>Pseudomonadati</taxon>
        <taxon>Gemmatimonadota</taxon>
        <taxon>Gemmatimonadia</taxon>
        <taxon>Candidatus Palauibacterales</taxon>
        <taxon>Candidatus Palauibacteraceae</taxon>
        <taxon>Candidatus Kutchimonas</taxon>
    </lineage>
</organism>
<proteinExistence type="predicted"/>
<dbReference type="NCBIfam" id="TIGR02174">
    <property type="entry name" value="CXXU_selWTH"/>
    <property type="match status" value="1"/>
</dbReference>
<sequence>MRTRFDPIDVELVESSGGAFEVRREGDLVFSKLKRGRFPEEDELFELLAE</sequence>
<reference evidence="2 3" key="1">
    <citation type="submission" date="2020-01" db="EMBL/GenBank/DDBJ databases">
        <title>Genomes assembled from Gulf of Kutch pelagic sediment metagenomes.</title>
        <authorList>
            <person name="Chandrashekar M."/>
            <person name="Mahajan M.S."/>
            <person name="Dave K.J."/>
            <person name="Vatsa P."/>
            <person name="Nathani N.M."/>
        </authorList>
    </citation>
    <scope>NUCLEOTIDE SEQUENCE [LARGE SCALE GENOMIC DNA]</scope>
    <source>
        <strain evidence="2">KS3-K002</strain>
    </source>
</reference>
<comment type="caution">
    <text evidence="2">The sequence shown here is derived from an EMBL/GenBank/DDBJ whole genome shotgun (WGS) entry which is preliminary data.</text>
</comment>
<dbReference type="EMBL" id="JAACAK010000113">
    <property type="protein sequence ID" value="NIR76118.1"/>
    <property type="molecule type" value="Genomic_DNA"/>
</dbReference>
<dbReference type="SUPFAM" id="SSF52833">
    <property type="entry name" value="Thioredoxin-like"/>
    <property type="match status" value="1"/>
</dbReference>